<gene>
    <name evidence="6" type="primary">mqnE</name>
    <name evidence="10" type="ORF">A3F83_09045</name>
</gene>
<dbReference type="SFLD" id="SFLDS00029">
    <property type="entry name" value="Radical_SAM"/>
    <property type="match status" value="1"/>
</dbReference>
<evidence type="ECO:0000256" key="4">
    <source>
        <dbReference type="ARBA" id="ARBA00023004"/>
    </source>
</evidence>
<evidence type="ECO:0000313" key="10">
    <source>
        <dbReference type="EMBL" id="OGG03523.1"/>
    </source>
</evidence>
<dbReference type="NCBIfam" id="TIGR03700">
    <property type="entry name" value="mena_SCO4494"/>
    <property type="match status" value="1"/>
</dbReference>
<evidence type="ECO:0000313" key="11">
    <source>
        <dbReference type="Proteomes" id="UP000179129"/>
    </source>
</evidence>
<feature type="domain" description="Radical SAM core" evidence="9">
    <location>
        <begin position="54"/>
        <end position="287"/>
    </location>
</feature>
<dbReference type="InterPro" id="IPR007197">
    <property type="entry name" value="rSAM"/>
</dbReference>
<dbReference type="SFLD" id="SFLDG01064">
    <property type="entry name" value="F420__menaquinone_cofactor_bio"/>
    <property type="match status" value="1"/>
</dbReference>
<keyword evidence="3 6" id="KW-0479">Metal-binding</keyword>
<evidence type="ECO:0000256" key="5">
    <source>
        <dbReference type="ARBA" id="ARBA00023014"/>
    </source>
</evidence>
<dbReference type="InterPro" id="IPR034405">
    <property type="entry name" value="F420"/>
</dbReference>
<dbReference type="InterPro" id="IPR058240">
    <property type="entry name" value="rSAM_sf"/>
</dbReference>
<dbReference type="InterPro" id="IPR045567">
    <property type="entry name" value="CofH/MnqC-like_C"/>
</dbReference>
<dbReference type="GO" id="GO:0044689">
    <property type="term" value="F:7,8-didemethyl-8-hydroxy-5-deazariboflavin synthase activity"/>
    <property type="evidence" value="ECO:0007669"/>
    <property type="project" value="TreeGrafter"/>
</dbReference>
<protein>
    <recommendedName>
        <fullName evidence="6">Aminodeoxyfutalosine synthase</fullName>
        <shortName evidence="6">AFL synthase</shortName>
        <shortName evidence="6">Aminofutalosine synthase</shortName>
        <ecNumber evidence="6">2.5.1.120</ecNumber>
    </recommendedName>
    <alternativeName>
        <fullName evidence="6">Menaquinone biosynthetic enzyme MqnE</fullName>
    </alternativeName>
</protein>
<sequence length="363" mass="40635">MGFRDRRLERIAGKLAAGGRLDRKDGLALFETGDLLGLGKLADEANLRKNGGRVFYINNLHVNYTNICVNKCRFCAYRRSEDERGAFFLSAEQVVAKARELWHAKACEFHIVGGCHPSARLDYYREMLTRLRREFPQVHLQAFTAVEIENIAQVENLPVPEVLASLAECGLGSLPGGGGEIFAEKIRSKICPEKISGARYLEVMRQAHQLGLPSNVTMLFGHIESAADRVDHLLEIRALQDETGGFNAFIPLLFHPWNTKLEKLRKAGAVDVLKTIAVSRLLLDNFKHIKSFWIMLGLPLTQISLFFGSDDVNGTVLEEHITHEAGADTPQYMPEEKLVSLIRQAGRIPVERDTLYNPICGEV</sequence>
<dbReference type="Pfam" id="PF04055">
    <property type="entry name" value="Radical_SAM"/>
    <property type="match status" value="1"/>
</dbReference>
<comment type="caution">
    <text evidence="10">The sequence shown here is derived from an EMBL/GenBank/DDBJ whole genome shotgun (WGS) entry which is preliminary data.</text>
</comment>
<comment type="catalytic activity">
    <reaction evidence="6">
        <text>3-[(1-carboxyvinyl)-oxy]benzoate + S-adenosyl-L-methionine + H2O = 6-amino-6-deoxyfutalosine + hydrogencarbonate + L-methionine + H(+)</text>
        <dbReference type="Rhea" id="RHEA:33075"/>
        <dbReference type="ChEBI" id="CHEBI:15377"/>
        <dbReference type="ChEBI" id="CHEBI:15378"/>
        <dbReference type="ChEBI" id="CHEBI:17544"/>
        <dbReference type="ChEBI" id="CHEBI:57844"/>
        <dbReference type="ChEBI" id="CHEBI:59789"/>
        <dbReference type="ChEBI" id="CHEBI:64286"/>
        <dbReference type="ChEBI" id="CHEBI:76981"/>
        <dbReference type="EC" id="2.5.1.120"/>
    </reaction>
</comment>
<feature type="binding site" evidence="6 7">
    <location>
        <position position="75"/>
    </location>
    <ligand>
        <name>[4Fe-4S] cluster</name>
        <dbReference type="ChEBI" id="CHEBI:49883"/>
        <note>4Fe-4S-S-AdoMet</note>
    </ligand>
</feature>
<evidence type="ECO:0000256" key="1">
    <source>
        <dbReference type="ARBA" id="ARBA00022485"/>
    </source>
</evidence>
<organism evidence="10 11">
    <name type="scientific">Candidatus Glassbacteria bacterium RIFCSPLOWO2_12_FULL_58_11</name>
    <dbReference type="NCBI Taxonomy" id="1817867"/>
    <lineage>
        <taxon>Bacteria</taxon>
        <taxon>Candidatus Glassiibacteriota</taxon>
    </lineage>
</organism>
<dbReference type="UniPathway" id="UPA00079"/>
<dbReference type="AlphaFoldDB" id="A0A1F5YTX1"/>
<evidence type="ECO:0000256" key="6">
    <source>
        <dbReference type="HAMAP-Rule" id="MF_00993"/>
    </source>
</evidence>
<dbReference type="HAMAP" id="MF_00993">
    <property type="entry name" value="MqnE"/>
    <property type="match status" value="1"/>
</dbReference>
<keyword evidence="6" id="KW-0474">Menaquinone biosynthesis</keyword>
<name>A0A1F5YTX1_9BACT</name>
<comment type="similarity">
    <text evidence="6">Belongs to the radical SAM superfamily. MqnE family.</text>
</comment>
<accession>A0A1F5YTX1</accession>
<keyword evidence="5 6" id="KW-0411">Iron-sulfur</keyword>
<evidence type="ECO:0000256" key="7">
    <source>
        <dbReference type="PIRSR" id="PIRSR004762-1"/>
    </source>
</evidence>
<dbReference type="GO" id="GO:0102573">
    <property type="term" value="F:aminodeoxyfutalosine synthase activity"/>
    <property type="evidence" value="ECO:0007669"/>
    <property type="project" value="UniProtKB-EC"/>
</dbReference>
<feature type="binding site" evidence="8">
    <location>
        <position position="180"/>
    </location>
    <ligand>
        <name>S-adenosyl-L-methionine</name>
        <dbReference type="ChEBI" id="CHEBI:59789"/>
    </ligand>
</feature>
<dbReference type="SMART" id="SM00729">
    <property type="entry name" value="Elp3"/>
    <property type="match status" value="1"/>
</dbReference>
<reference evidence="10 11" key="1">
    <citation type="journal article" date="2016" name="Nat. Commun.">
        <title>Thousands of microbial genomes shed light on interconnected biogeochemical processes in an aquifer system.</title>
        <authorList>
            <person name="Anantharaman K."/>
            <person name="Brown C.T."/>
            <person name="Hug L.A."/>
            <person name="Sharon I."/>
            <person name="Castelle C.J."/>
            <person name="Probst A.J."/>
            <person name="Thomas B.C."/>
            <person name="Singh A."/>
            <person name="Wilkins M.J."/>
            <person name="Karaoz U."/>
            <person name="Brodie E.L."/>
            <person name="Williams K.H."/>
            <person name="Hubbard S.S."/>
            <person name="Banfield J.F."/>
        </authorList>
    </citation>
    <scope>NUCLEOTIDE SEQUENCE [LARGE SCALE GENOMIC DNA]</scope>
</reference>
<dbReference type="InterPro" id="IPR006638">
    <property type="entry name" value="Elp3/MiaA/NifB-like_rSAM"/>
</dbReference>
<feature type="binding site" evidence="6 7">
    <location>
        <position position="72"/>
    </location>
    <ligand>
        <name>[4Fe-4S] cluster</name>
        <dbReference type="ChEBI" id="CHEBI:49883"/>
        <note>4Fe-4S-S-AdoMet</note>
    </ligand>
</feature>
<dbReference type="EMBL" id="MFIX01000140">
    <property type="protein sequence ID" value="OGG03523.1"/>
    <property type="molecule type" value="Genomic_DNA"/>
</dbReference>
<dbReference type="InterPro" id="IPR022432">
    <property type="entry name" value="MqnE"/>
</dbReference>
<dbReference type="PANTHER" id="PTHR43076:SF7">
    <property type="entry name" value="AMINODEOXYFUTALOSINE SYNTHASE"/>
    <property type="match status" value="1"/>
</dbReference>
<dbReference type="NCBIfam" id="TIGR00423">
    <property type="entry name" value="CofH family radical SAM protein"/>
    <property type="match status" value="1"/>
</dbReference>
<proteinExistence type="inferred from homology"/>
<dbReference type="Gene3D" id="3.20.20.70">
    <property type="entry name" value="Aldolase class I"/>
    <property type="match status" value="1"/>
</dbReference>
<dbReference type="GO" id="GO:0009234">
    <property type="term" value="P:menaquinone biosynthetic process"/>
    <property type="evidence" value="ECO:0007669"/>
    <property type="project" value="UniProtKB-UniRule"/>
</dbReference>
<dbReference type="PANTHER" id="PTHR43076">
    <property type="entry name" value="FO SYNTHASE (COFH)"/>
    <property type="match status" value="1"/>
</dbReference>
<dbReference type="SFLD" id="SFLDF00342">
    <property type="entry name" value="cyclic_dehypoxanthine_futalosi"/>
    <property type="match status" value="1"/>
</dbReference>
<comment type="pathway">
    <text evidence="6">Quinol/quinone metabolism; menaquinone biosynthesis.</text>
</comment>
<comment type="function">
    <text evidence="6">Radical SAM enzyme that catalyzes the addition of the adenosyl radical to the double bond of 3-[(1-carboxyvinyl)oxy]benzoate, leading to aminodeoxyfutalosine (AFL), a key intermediate in the formation of menaquinone (MK, vitamin K2) from chorismate.</text>
</comment>
<dbReference type="InterPro" id="IPR013785">
    <property type="entry name" value="Aldolase_TIM"/>
</dbReference>
<evidence type="ECO:0000256" key="3">
    <source>
        <dbReference type="ARBA" id="ARBA00022723"/>
    </source>
</evidence>
<keyword evidence="2 6" id="KW-0949">S-adenosyl-L-methionine</keyword>
<dbReference type="GO" id="GO:0051539">
    <property type="term" value="F:4 iron, 4 sulfur cluster binding"/>
    <property type="evidence" value="ECO:0007669"/>
    <property type="project" value="UniProtKB-KW"/>
</dbReference>
<keyword evidence="4 6" id="KW-0408">Iron</keyword>
<dbReference type="Pfam" id="PF19288">
    <property type="entry name" value="CofH_C"/>
    <property type="match status" value="1"/>
</dbReference>
<evidence type="ECO:0000259" key="9">
    <source>
        <dbReference type="PROSITE" id="PS51918"/>
    </source>
</evidence>
<dbReference type="PROSITE" id="PS51918">
    <property type="entry name" value="RADICAL_SAM"/>
    <property type="match status" value="1"/>
</dbReference>
<dbReference type="SUPFAM" id="SSF102114">
    <property type="entry name" value="Radical SAM enzymes"/>
    <property type="match status" value="1"/>
</dbReference>
<evidence type="ECO:0000256" key="2">
    <source>
        <dbReference type="ARBA" id="ARBA00022691"/>
    </source>
</evidence>
<dbReference type="SFLD" id="SFLDG01389">
    <property type="entry name" value="menaquinone_synthsis_involved"/>
    <property type="match status" value="1"/>
</dbReference>
<feature type="binding site" evidence="8">
    <location>
        <position position="74"/>
    </location>
    <ligand>
        <name>S-adenosyl-L-methionine</name>
        <dbReference type="ChEBI" id="CHEBI:59789"/>
    </ligand>
</feature>
<dbReference type="EC" id="2.5.1.120" evidence="6"/>
<comment type="cofactor">
    <cofactor evidence="6 7">
        <name>[4Fe-4S] cluster</name>
        <dbReference type="ChEBI" id="CHEBI:49883"/>
    </cofactor>
    <text evidence="6 7">Binds 1 [4Fe-4S] cluster. The cluster is coordinated with 3 cysteines and an exchangeable S-adenosyl-L-methionine.</text>
</comment>
<feature type="binding site" evidence="6 7">
    <location>
        <position position="68"/>
    </location>
    <ligand>
        <name>[4Fe-4S] cluster</name>
        <dbReference type="ChEBI" id="CHEBI:49883"/>
        <note>4Fe-4S-S-AdoMet</note>
    </ligand>
</feature>
<dbReference type="STRING" id="1817867.A3F83_09045"/>
<dbReference type="PIRSF" id="PIRSF004762">
    <property type="entry name" value="CHP00423"/>
    <property type="match status" value="1"/>
</dbReference>
<dbReference type="InterPro" id="IPR020050">
    <property type="entry name" value="FO_synthase_su2"/>
</dbReference>
<dbReference type="SFLD" id="SFLDF00343">
    <property type="entry name" value="aminofutalosine_synthase_(mqnE"/>
    <property type="match status" value="1"/>
</dbReference>
<dbReference type="Proteomes" id="UP000179129">
    <property type="component" value="Unassembled WGS sequence"/>
</dbReference>
<evidence type="ECO:0000256" key="8">
    <source>
        <dbReference type="PIRSR" id="PIRSR004762-2"/>
    </source>
</evidence>
<dbReference type="GO" id="GO:0005506">
    <property type="term" value="F:iron ion binding"/>
    <property type="evidence" value="ECO:0007669"/>
    <property type="project" value="UniProtKB-UniRule"/>
</dbReference>
<keyword evidence="6" id="KW-0808">Transferase</keyword>
<dbReference type="CDD" id="cd01335">
    <property type="entry name" value="Radical_SAM"/>
    <property type="match status" value="1"/>
</dbReference>
<keyword evidence="1 6" id="KW-0004">4Fe-4S</keyword>